<protein>
    <submittedName>
        <fullName evidence="2">Uncharacterized protein</fullName>
    </submittedName>
</protein>
<dbReference type="Proteomes" id="UP001352852">
    <property type="component" value="Unassembled WGS sequence"/>
</dbReference>
<keyword evidence="3" id="KW-1185">Reference proteome</keyword>
<feature type="region of interest" description="Disordered" evidence="1">
    <location>
        <begin position="105"/>
        <end position="131"/>
    </location>
</feature>
<organism evidence="2 3">
    <name type="scientific">Characodon lateralis</name>
    <dbReference type="NCBI Taxonomy" id="208331"/>
    <lineage>
        <taxon>Eukaryota</taxon>
        <taxon>Metazoa</taxon>
        <taxon>Chordata</taxon>
        <taxon>Craniata</taxon>
        <taxon>Vertebrata</taxon>
        <taxon>Euteleostomi</taxon>
        <taxon>Actinopterygii</taxon>
        <taxon>Neopterygii</taxon>
        <taxon>Teleostei</taxon>
        <taxon>Neoteleostei</taxon>
        <taxon>Acanthomorphata</taxon>
        <taxon>Ovalentaria</taxon>
        <taxon>Atherinomorphae</taxon>
        <taxon>Cyprinodontiformes</taxon>
        <taxon>Goodeidae</taxon>
        <taxon>Characodon</taxon>
    </lineage>
</organism>
<dbReference type="EMBL" id="JAHUTJ010057562">
    <property type="protein sequence ID" value="MED6286255.1"/>
    <property type="molecule type" value="Genomic_DNA"/>
</dbReference>
<accession>A0ABU7EHH0</accession>
<evidence type="ECO:0000313" key="3">
    <source>
        <dbReference type="Proteomes" id="UP001352852"/>
    </source>
</evidence>
<feature type="compositionally biased region" description="Polar residues" evidence="1">
    <location>
        <begin position="105"/>
        <end position="114"/>
    </location>
</feature>
<sequence>MERGEHLALVDRGGTYFQPSTTNPCSHTFRFLTQERFAFDLELELSAVPPQMKHTNAGLSQPSVSLDCTDCCKMNIFWARGAPSPKEDIIVNRYSTEMFETAGSKVSQLSTTSLRHPKRPAAAPSLKFTPK</sequence>
<evidence type="ECO:0000256" key="1">
    <source>
        <dbReference type="SAM" id="MobiDB-lite"/>
    </source>
</evidence>
<evidence type="ECO:0000313" key="2">
    <source>
        <dbReference type="EMBL" id="MED6286255.1"/>
    </source>
</evidence>
<reference evidence="2 3" key="1">
    <citation type="submission" date="2021-06" db="EMBL/GenBank/DDBJ databases">
        <authorList>
            <person name="Palmer J.M."/>
        </authorList>
    </citation>
    <scope>NUCLEOTIDE SEQUENCE [LARGE SCALE GENOMIC DNA]</scope>
    <source>
        <strain evidence="2 3">CL_MEX2019</strain>
        <tissue evidence="2">Muscle</tissue>
    </source>
</reference>
<proteinExistence type="predicted"/>
<name>A0ABU7EHH0_9TELE</name>
<gene>
    <name evidence="2" type="ORF">CHARACLAT_004016</name>
</gene>
<comment type="caution">
    <text evidence="2">The sequence shown here is derived from an EMBL/GenBank/DDBJ whole genome shotgun (WGS) entry which is preliminary data.</text>
</comment>